<protein>
    <submittedName>
        <fullName evidence="1">DASS family divalent anion:sodium (Na+) symporter</fullName>
    </submittedName>
</protein>
<dbReference type="Proteomes" id="UP000254502">
    <property type="component" value="Unassembled WGS sequence"/>
</dbReference>
<evidence type="ECO:0000313" key="2">
    <source>
        <dbReference type="Proteomes" id="UP000254502"/>
    </source>
</evidence>
<accession>A0A380E385</accession>
<dbReference type="AlphaFoldDB" id="A0A380E385"/>
<sequence>MIAAFKVSKDSKLASLLIITSVQAVSIWNIGIKTAGSTKYRSD</sequence>
<organism evidence="1 2">
    <name type="scientific">Staphylococcus aureus</name>
    <dbReference type="NCBI Taxonomy" id="1280"/>
    <lineage>
        <taxon>Bacteria</taxon>
        <taxon>Bacillati</taxon>
        <taxon>Bacillota</taxon>
        <taxon>Bacilli</taxon>
        <taxon>Bacillales</taxon>
        <taxon>Staphylococcaceae</taxon>
        <taxon>Staphylococcus</taxon>
    </lineage>
</organism>
<reference evidence="1 2" key="1">
    <citation type="submission" date="2018-06" db="EMBL/GenBank/DDBJ databases">
        <authorList>
            <consortium name="Pathogen Informatics"/>
            <person name="Doyle S."/>
        </authorList>
    </citation>
    <scope>NUCLEOTIDE SEQUENCE [LARGE SCALE GENOMIC DNA]</scope>
    <source>
        <strain evidence="1 2">NCTC5664</strain>
    </source>
</reference>
<dbReference type="EMBL" id="UHAQ01000003">
    <property type="protein sequence ID" value="SUK89657.1"/>
    <property type="molecule type" value="Genomic_DNA"/>
</dbReference>
<evidence type="ECO:0000313" key="1">
    <source>
        <dbReference type="EMBL" id="SUK89657.1"/>
    </source>
</evidence>
<name>A0A380E385_STAAU</name>
<proteinExistence type="predicted"/>
<gene>
    <name evidence="1" type="ORF">NCTC5664_03071</name>
</gene>